<name>A0AAV5RBZ2_PICKL</name>
<dbReference type="Pfam" id="PF11709">
    <property type="entry name" value="Mit_ribos_Mrp51"/>
    <property type="match status" value="2"/>
</dbReference>
<accession>A0AAV5RBZ2</accession>
<evidence type="ECO:0000256" key="1">
    <source>
        <dbReference type="SAM" id="MobiDB-lite"/>
    </source>
</evidence>
<reference evidence="2 3" key="1">
    <citation type="journal article" date="2023" name="Elife">
        <title>Identification of key yeast species and microbe-microbe interactions impacting larval growth of Drosophila in the wild.</title>
        <authorList>
            <person name="Mure A."/>
            <person name="Sugiura Y."/>
            <person name="Maeda R."/>
            <person name="Honda K."/>
            <person name="Sakurai N."/>
            <person name="Takahashi Y."/>
            <person name="Watada M."/>
            <person name="Katoh T."/>
            <person name="Gotoh A."/>
            <person name="Gotoh Y."/>
            <person name="Taniguchi I."/>
            <person name="Nakamura K."/>
            <person name="Hayashi T."/>
            <person name="Katayama T."/>
            <person name="Uemura T."/>
            <person name="Hattori Y."/>
        </authorList>
    </citation>
    <scope>NUCLEOTIDE SEQUENCE [LARGE SCALE GENOMIC DNA]</scope>
    <source>
        <strain evidence="2 3">PK-24</strain>
    </source>
</reference>
<organism evidence="2 3">
    <name type="scientific">Pichia kluyveri</name>
    <name type="common">Yeast</name>
    <dbReference type="NCBI Taxonomy" id="36015"/>
    <lineage>
        <taxon>Eukaryota</taxon>
        <taxon>Fungi</taxon>
        <taxon>Dikarya</taxon>
        <taxon>Ascomycota</taxon>
        <taxon>Saccharomycotina</taxon>
        <taxon>Pichiomycetes</taxon>
        <taxon>Pichiales</taxon>
        <taxon>Pichiaceae</taxon>
        <taxon>Pichia</taxon>
    </lineage>
</organism>
<evidence type="ECO:0000313" key="2">
    <source>
        <dbReference type="EMBL" id="GMM48989.1"/>
    </source>
</evidence>
<feature type="region of interest" description="Disordered" evidence="1">
    <location>
        <begin position="109"/>
        <end position="149"/>
    </location>
</feature>
<keyword evidence="2" id="KW-0687">Ribonucleoprotein</keyword>
<proteinExistence type="predicted"/>
<dbReference type="Proteomes" id="UP001378960">
    <property type="component" value="Unassembled WGS sequence"/>
</dbReference>
<dbReference type="GO" id="GO:0003735">
    <property type="term" value="F:structural constituent of ribosome"/>
    <property type="evidence" value="ECO:0007669"/>
    <property type="project" value="TreeGrafter"/>
</dbReference>
<dbReference type="PANTHER" id="PTHR28058">
    <property type="entry name" value="37S RIBOSOMAL PROTEIN MRP51, MITOCHONDRIAL"/>
    <property type="match status" value="1"/>
</dbReference>
<dbReference type="AlphaFoldDB" id="A0AAV5RBZ2"/>
<feature type="compositionally biased region" description="Low complexity" evidence="1">
    <location>
        <begin position="109"/>
        <end position="146"/>
    </location>
</feature>
<sequence>MSKSTGSMSVMGRLFKNTKIPQLQNSIGDSILNANSSLPTHQIIEAPTDSFSRRDFGLKMRIPKKIKTRRIIVNDLDNKYGLPNFETLNGDYFLKKRFRELGIPVNASYNENSNNNNNNNLNNNKNQRFFNNNNNNNNNSNDSNNNDPDILNSLLKCENPLFESSKEFSKSKLISGTLDITNQPLNSINFIKNIKPELKNLRKPFLKWLTINNIQITNNYELSSYFKSFIESENLKLSNNANKNEIPKNAYNQLSGTAGLSYTLKGRLFQTPNGVKSNRVVPGRIVGNNSSSSKAAIGGFIANITRQAANDNYVESLVSQTKMIDENKFSRQVQVPLVIDNVTLNLKNKNLNLNAVPVTKISSSNIQMKNSVSRPANDPSLMRDILDLLKVNANEETSNKN</sequence>
<gene>
    <name evidence="2" type="ORF">DAPK24_055870</name>
</gene>
<evidence type="ECO:0000313" key="3">
    <source>
        <dbReference type="Proteomes" id="UP001378960"/>
    </source>
</evidence>
<keyword evidence="2" id="KW-0689">Ribosomal protein</keyword>
<dbReference type="PANTHER" id="PTHR28058:SF1">
    <property type="entry name" value="SMALL RIBOSOMAL SUBUNIT PROTEIN BS1M"/>
    <property type="match status" value="1"/>
</dbReference>
<dbReference type="GO" id="GO:0070124">
    <property type="term" value="P:mitochondrial translational initiation"/>
    <property type="evidence" value="ECO:0007669"/>
    <property type="project" value="TreeGrafter"/>
</dbReference>
<dbReference type="GO" id="GO:0005763">
    <property type="term" value="C:mitochondrial small ribosomal subunit"/>
    <property type="evidence" value="ECO:0007669"/>
    <property type="project" value="TreeGrafter"/>
</dbReference>
<keyword evidence="3" id="KW-1185">Reference proteome</keyword>
<comment type="caution">
    <text evidence="2">The sequence shown here is derived from an EMBL/GenBank/DDBJ whole genome shotgun (WGS) entry which is preliminary data.</text>
</comment>
<dbReference type="InterPro" id="IPR016712">
    <property type="entry name" value="Rbsml_bS1m-like"/>
</dbReference>
<dbReference type="EMBL" id="BTGB01000009">
    <property type="protein sequence ID" value="GMM48989.1"/>
    <property type="molecule type" value="Genomic_DNA"/>
</dbReference>
<protein>
    <submittedName>
        <fullName evidence="2">Mitochondrial 37S ribosomal protein</fullName>
    </submittedName>
</protein>